<keyword evidence="1" id="KW-0472">Membrane</keyword>
<accession>A0AAV7NLP3</accession>
<evidence type="ECO:0000313" key="2">
    <source>
        <dbReference type="EMBL" id="KAJ1116952.1"/>
    </source>
</evidence>
<dbReference type="AlphaFoldDB" id="A0AAV7NLP3"/>
<reference evidence="2" key="1">
    <citation type="journal article" date="2022" name="bioRxiv">
        <title>Sequencing and chromosome-scale assembly of the giantPleurodeles waltlgenome.</title>
        <authorList>
            <person name="Brown T."/>
            <person name="Elewa A."/>
            <person name="Iarovenko S."/>
            <person name="Subramanian E."/>
            <person name="Araus A.J."/>
            <person name="Petzold A."/>
            <person name="Susuki M."/>
            <person name="Suzuki K.-i.T."/>
            <person name="Hayashi T."/>
            <person name="Toyoda A."/>
            <person name="Oliveira C."/>
            <person name="Osipova E."/>
            <person name="Leigh N.D."/>
            <person name="Simon A."/>
            <person name="Yun M.H."/>
        </authorList>
    </citation>
    <scope>NUCLEOTIDE SEQUENCE</scope>
    <source>
        <strain evidence="2">20211129_DDA</strain>
        <tissue evidence="2">Liver</tissue>
    </source>
</reference>
<name>A0AAV7NLP3_PLEWA</name>
<proteinExistence type="predicted"/>
<comment type="caution">
    <text evidence="2">The sequence shown here is derived from an EMBL/GenBank/DDBJ whole genome shotgun (WGS) entry which is preliminary data.</text>
</comment>
<keyword evidence="3" id="KW-1185">Reference proteome</keyword>
<keyword evidence="1" id="KW-1133">Transmembrane helix</keyword>
<sequence length="147" mass="15747">MDGLHLFAQGPSRCRKFPAMSGWGPPVGWFTLMLLVVMLGPGRYCGDSGVVPQGPFGGGYMLLGGDWIIGYSLCLSWLGAQFAPPFPLSSLRSPGGWSLRFTGSGLQSRSRPRMDPACSLRVPVDAASSQLCQDGGRQWAWPSPGAW</sequence>
<feature type="transmembrane region" description="Helical" evidence="1">
    <location>
        <begin position="21"/>
        <end position="40"/>
    </location>
</feature>
<protein>
    <submittedName>
        <fullName evidence="2">Uncharacterized protein</fullName>
    </submittedName>
</protein>
<feature type="transmembrane region" description="Helical" evidence="1">
    <location>
        <begin position="60"/>
        <end position="80"/>
    </location>
</feature>
<keyword evidence="1" id="KW-0812">Transmembrane</keyword>
<dbReference type="EMBL" id="JANPWB010000012">
    <property type="protein sequence ID" value="KAJ1116952.1"/>
    <property type="molecule type" value="Genomic_DNA"/>
</dbReference>
<organism evidence="2 3">
    <name type="scientific">Pleurodeles waltl</name>
    <name type="common">Iberian ribbed newt</name>
    <dbReference type="NCBI Taxonomy" id="8319"/>
    <lineage>
        <taxon>Eukaryota</taxon>
        <taxon>Metazoa</taxon>
        <taxon>Chordata</taxon>
        <taxon>Craniata</taxon>
        <taxon>Vertebrata</taxon>
        <taxon>Euteleostomi</taxon>
        <taxon>Amphibia</taxon>
        <taxon>Batrachia</taxon>
        <taxon>Caudata</taxon>
        <taxon>Salamandroidea</taxon>
        <taxon>Salamandridae</taxon>
        <taxon>Pleurodelinae</taxon>
        <taxon>Pleurodeles</taxon>
    </lineage>
</organism>
<dbReference type="Proteomes" id="UP001066276">
    <property type="component" value="Chromosome 8"/>
</dbReference>
<gene>
    <name evidence="2" type="ORF">NDU88_005154</name>
</gene>
<evidence type="ECO:0000256" key="1">
    <source>
        <dbReference type="SAM" id="Phobius"/>
    </source>
</evidence>
<evidence type="ECO:0000313" key="3">
    <source>
        <dbReference type="Proteomes" id="UP001066276"/>
    </source>
</evidence>